<feature type="transmembrane region" description="Helical" evidence="2">
    <location>
        <begin position="194"/>
        <end position="212"/>
    </location>
</feature>
<dbReference type="CDD" id="cd03392">
    <property type="entry name" value="PAP2_like_2"/>
    <property type="match status" value="1"/>
</dbReference>
<reference evidence="4" key="1">
    <citation type="submission" date="2024-07" db="EMBL/GenBank/DDBJ databases">
        <title>Complete genome sequences of cellulolytic bacteria, Kitasatospora sp. CMC57 and Streptomyces sp. CMC78, isolated from Japanese agricultural soil.</title>
        <authorList>
            <person name="Hashimoto T."/>
            <person name="Ito M."/>
            <person name="Iwamoto M."/>
            <person name="Fukahori D."/>
            <person name="Shoda T."/>
            <person name="Sakoda M."/>
            <person name="Morohoshi T."/>
            <person name="Mitsuboshi M."/>
            <person name="Nishizawa T."/>
        </authorList>
    </citation>
    <scope>NUCLEOTIDE SEQUENCE</scope>
    <source>
        <strain evidence="4">CMC57</strain>
    </source>
</reference>
<name>A0AB33JNM5_9ACTN</name>
<dbReference type="InterPro" id="IPR036938">
    <property type="entry name" value="PAP2/HPO_sf"/>
</dbReference>
<dbReference type="PANTHER" id="PTHR14969:SF13">
    <property type="entry name" value="AT30094P"/>
    <property type="match status" value="1"/>
</dbReference>
<keyword evidence="2" id="KW-1133">Transmembrane helix</keyword>
<sequence>MADHVSPRRWKVVLAAAWASFAGLAGLLAAHGWAPFAFERAAIDWCVTHRPPAARDLALAVTSLGTGPAPYLLALAAGLVAARATTTTRSWRSSAWVLLAPVLWLVSGQLVRQGLMHAFARPRPPEANWAFTASGFAFPSGHAFTSAVCAGLLALAVARAHRHAARAAALGAMTFAGVIGLTRVYLGVHWPLDVLGGWLLAAGWLAAGSVVLRHRPGPHPQPTPPRTDEPALGNPSAER</sequence>
<dbReference type="SUPFAM" id="SSF48317">
    <property type="entry name" value="Acid phosphatase/Vanadium-dependent haloperoxidase"/>
    <property type="match status" value="1"/>
</dbReference>
<feature type="transmembrane region" description="Helical" evidence="2">
    <location>
        <begin position="167"/>
        <end position="188"/>
    </location>
</feature>
<feature type="transmembrane region" description="Helical" evidence="2">
    <location>
        <begin position="12"/>
        <end position="34"/>
    </location>
</feature>
<accession>A0AB33JNM5</accession>
<feature type="region of interest" description="Disordered" evidence="1">
    <location>
        <begin position="215"/>
        <end position="239"/>
    </location>
</feature>
<dbReference type="EMBL" id="AP035881">
    <property type="protein sequence ID" value="BFP44431.1"/>
    <property type="molecule type" value="Genomic_DNA"/>
</dbReference>
<dbReference type="PANTHER" id="PTHR14969">
    <property type="entry name" value="SPHINGOSINE-1-PHOSPHATE PHOSPHOHYDROLASE"/>
    <property type="match status" value="1"/>
</dbReference>
<organism evidence="4">
    <name type="scientific">Kitasatospora sp. CMC57</name>
    <dbReference type="NCBI Taxonomy" id="3231513"/>
    <lineage>
        <taxon>Bacteria</taxon>
        <taxon>Bacillati</taxon>
        <taxon>Actinomycetota</taxon>
        <taxon>Actinomycetes</taxon>
        <taxon>Kitasatosporales</taxon>
        <taxon>Streptomycetaceae</taxon>
        <taxon>Kitasatospora</taxon>
    </lineage>
</organism>
<feature type="transmembrane region" description="Helical" evidence="2">
    <location>
        <begin position="94"/>
        <end position="111"/>
    </location>
</feature>
<dbReference type="Pfam" id="PF01569">
    <property type="entry name" value="PAP2"/>
    <property type="match status" value="1"/>
</dbReference>
<evidence type="ECO:0000256" key="2">
    <source>
        <dbReference type="SAM" id="Phobius"/>
    </source>
</evidence>
<keyword evidence="2" id="KW-0472">Membrane</keyword>
<protein>
    <recommendedName>
        <fullName evidence="3">Phosphatidic acid phosphatase type 2/haloperoxidase domain-containing protein</fullName>
    </recommendedName>
</protein>
<evidence type="ECO:0000313" key="4">
    <source>
        <dbReference type="EMBL" id="BFP44431.1"/>
    </source>
</evidence>
<keyword evidence="2" id="KW-0812">Transmembrane</keyword>
<gene>
    <name evidence="4" type="ORF">KCMC57_07990</name>
</gene>
<dbReference type="Gene3D" id="1.20.144.10">
    <property type="entry name" value="Phosphatidic acid phosphatase type 2/haloperoxidase"/>
    <property type="match status" value="1"/>
</dbReference>
<dbReference type="RefSeq" id="WP_407987025.1">
    <property type="nucleotide sequence ID" value="NZ_AP035881.2"/>
</dbReference>
<feature type="transmembrane region" description="Helical" evidence="2">
    <location>
        <begin position="131"/>
        <end position="155"/>
    </location>
</feature>
<dbReference type="InterPro" id="IPR000326">
    <property type="entry name" value="PAP2/HPO"/>
</dbReference>
<feature type="domain" description="Phosphatidic acid phosphatase type 2/haloperoxidase" evidence="3">
    <location>
        <begin position="99"/>
        <end position="209"/>
    </location>
</feature>
<proteinExistence type="predicted"/>
<feature type="transmembrane region" description="Helical" evidence="2">
    <location>
        <begin position="57"/>
        <end position="82"/>
    </location>
</feature>
<dbReference type="AlphaFoldDB" id="A0AB33JNM5"/>
<evidence type="ECO:0000256" key="1">
    <source>
        <dbReference type="SAM" id="MobiDB-lite"/>
    </source>
</evidence>
<evidence type="ECO:0000259" key="3">
    <source>
        <dbReference type="SMART" id="SM00014"/>
    </source>
</evidence>
<dbReference type="SMART" id="SM00014">
    <property type="entry name" value="acidPPc"/>
    <property type="match status" value="1"/>
</dbReference>